<evidence type="ECO:0000313" key="2">
    <source>
        <dbReference type="Proteomes" id="UP000185003"/>
    </source>
</evidence>
<dbReference type="EMBL" id="FSRA01000001">
    <property type="protein sequence ID" value="SIN79310.1"/>
    <property type="molecule type" value="Genomic_DNA"/>
</dbReference>
<evidence type="ECO:0000313" key="1">
    <source>
        <dbReference type="EMBL" id="SIN79310.1"/>
    </source>
</evidence>
<dbReference type="Proteomes" id="UP000185003">
    <property type="component" value="Unassembled WGS sequence"/>
</dbReference>
<proteinExistence type="predicted"/>
<accession>A0A1N6E8F9</accession>
<reference evidence="1 2" key="1">
    <citation type="submission" date="2016-11" db="EMBL/GenBank/DDBJ databases">
        <authorList>
            <person name="Jaros S."/>
            <person name="Januszkiewicz K."/>
            <person name="Wedrychowicz H."/>
        </authorList>
    </citation>
    <scope>NUCLEOTIDE SEQUENCE [LARGE SCALE GENOMIC DNA]</scope>
    <source>
        <strain evidence="1 2">DSM 24787</strain>
    </source>
</reference>
<sequence>MSYLLIGNISALISEECIEPLANARIRIYLPVAEYNSEDLARGIFKDLRQLSERDVQAKAERLLAESKLDERGNFSLGWEDLHLFTEPLEMDICLNSVPGKQSSGQQDWIQYHLSTFVPHWKRSKEKYLAAFAYVVPSDMWSRIREDFGAWVITGMVKHNETYEGLGTYRVEAYNAHNDKLLGWCLSNECGRYKLNFSRKDISGSRLLYIIKDDKTGYNQGPDVYFKVYDQNQLIWSESKDMALQPERRHIPPCTKLNLFIKPPGSEKKAARLTGWFNDFISNTKTKSHYKDLYVM</sequence>
<dbReference type="AlphaFoldDB" id="A0A1N6E8F9"/>
<dbReference type="OrthoDB" id="4845881at2"/>
<name>A0A1N6E8F9_9BACT</name>
<organism evidence="1 2">
    <name type="scientific">Chitinophaga niabensis</name>
    <dbReference type="NCBI Taxonomy" id="536979"/>
    <lineage>
        <taxon>Bacteria</taxon>
        <taxon>Pseudomonadati</taxon>
        <taxon>Bacteroidota</taxon>
        <taxon>Chitinophagia</taxon>
        <taxon>Chitinophagales</taxon>
        <taxon>Chitinophagaceae</taxon>
        <taxon>Chitinophaga</taxon>
    </lineage>
</organism>
<keyword evidence="2" id="KW-1185">Reference proteome</keyword>
<dbReference type="RefSeq" id="WP_074238531.1">
    <property type="nucleotide sequence ID" value="NZ_FSRA01000001.1"/>
</dbReference>
<protein>
    <submittedName>
        <fullName evidence="1">Uncharacterized protein</fullName>
    </submittedName>
</protein>
<gene>
    <name evidence="1" type="ORF">SAMN04488055_1386</name>
</gene>